<feature type="domain" description="Cas12f1-like TNB" evidence="2">
    <location>
        <begin position="5"/>
        <end position="27"/>
    </location>
</feature>
<dbReference type="AlphaFoldDB" id="A0A241PXW8"/>
<evidence type="ECO:0000313" key="4">
    <source>
        <dbReference type="Proteomes" id="UP000197157"/>
    </source>
</evidence>
<dbReference type="Proteomes" id="UP000197157">
    <property type="component" value="Plasmid unnamed1"/>
</dbReference>
<dbReference type="Pfam" id="PF07282">
    <property type="entry name" value="Cas12f1-like_TNB"/>
    <property type="match status" value="1"/>
</dbReference>
<organism evidence="3 4">
    <name type="scientific">Salmonella enterica subsp. enterica serovar Macclesfield str. S-1643</name>
    <dbReference type="NCBI Taxonomy" id="1242107"/>
    <lineage>
        <taxon>Bacteria</taxon>
        <taxon>Pseudomonadati</taxon>
        <taxon>Pseudomonadota</taxon>
        <taxon>Gammaproteobacteria</taxon>
        <taxon>Enterobacterales</taxon>
        <taxon>Enterobacteriaceae</taxon>
        <taxon>Salmonella</taxon>
    </lineage>
</organism>
<dbReference type="InterPro" id="IPR010095">
    <property type="entry name" value="Cas12f1-like_TNB"/>
</dbReference>
<gene>
    <name evidence="3" type="ORF">LFZ25_24695</name>
</gene>
<evidence type="ECO:0000313" key="3">
    <source>
        <dbReference type="EMBL" id="ASG19317.1"/>
    </source>
</evidence>
<dbReference type="GO" id="GO:0003677">
    <property type="term" value="F:DNA binding"/>
    <property type="evidence" value="ECO:0007669"/>
    <property type="project" value="UniProtKB-KW"/>
</dbReference>
<reference evidence="3 4" key="1">
    <citation type="submission" date="2017-06" db="EMBL/GenBank/DDBJ databases">
        <title>Salmonella reference genomes for public health.</title>
        <authorList>
            <person name="Robertson J."/>
            <person name="Yoshida C."/>
            <person name="Gurnik S."/>
            <person name="Nash J."/>
        </authorList>
    </citation>
    <scope>NUCLEOTIDE SEQUENCE [LARGE SCALE GENOMIC DNA]</scope>
    <source>
        <strain evidence="3 4">S-1643</strain>
        <plasmid evidence="4">Plasmid unnamed1</plasmid>
    </source>
</reference>
<geneLocation type="plasmid" evidence="3">
    <name>unnamed1</name>
</geneLocation>
<dbReference type="EMBL" id="CP022118">
    <property type="protein sequence ID" value="ASG19317.1"/>
    <property type="molecule type" value="Genomic_DNA"/>
</dbReference>
<keyword evidence="1" id="KW-0238">DNA-binding</keyword>
<evidence type="ECO:0000256" key="1">
    <source>
        <dbReference type="ARBA" id="ARBA00023125"/>
    </source>
</evidence>
<sequence>MLLDVRRWQCPECGAVHGRDINAARNIKAAGLAVLTHGEPVNPES</sequence>
<accession>A0A241PXW8</accession>
<name>A0A241PXW8_SALET</name>
<keyword evidence="3" id="KW-0614">Plasmid</keyword>
<protein>
    <recommendedName>
        <fullName evidence="2">Cas12f1-like TNB domain-containing protein</fullName>
    </recommendedName>
</protein>
<proteinExistence type="predicted"/>
<evidence type="ECO:0000259" key="2">
    <source>
        <dbReference type="Pfam" id="PF07282"/>
    </source>
</evidence>